<gene>
    <name evidence="22" type="ORF">QO015_004078</name>
</gene>
<feature type="transmembrane region" description="Helical" evidence="21">
    <location>
        <begin position="114"/>
        <end position="136"/>
    </location>
</feature>
<dbReference type="PANTHER" id="PTHR30474:SF2">
    <property type="entry name" value="PEPTIDOGLYCAN GLYCOSYLTRANSFERASE FTSW-RELATED"/>
    <property type="match status" value="1"/>
</dbReference>
<evidence type="ECO:0000256" key="10">
    <source>
        <dbReference type="ARBA" id="ARBA00022989"/>
    </source>
</evidence>
<accession>A0ABU0MBX0</accession>
<feature type="transmembrane region" description="Helical" evidence="21">
    <location>
        <begin position="83"/>
        <end position="102"/>
    </location>
</feature>
<evidence type="ECO:0000256" key="9">
    <source>
        <dbReference type="ARBA" id="ARBA00022984"/>
    </source>
</evidence>
<comment type="pathway">
    <text evidence="2">Cell wall biogenesis; peptidoglycan biosynthesis.</text>
</comment>
<dbReference type="GO" id="GO:0051301">
    <property type="term" value="P:cell division"/>
    <property type="evidence" value="ECO:0007669"/>
    <property type="project" value="UniProtKB-KW"/>
</dbReference>
<evidence type="ECO:0000256" key="13">
    <source>
        <dbReference type="ARBA" id="ARBA00023316"/>
    </source>
</evidence>
<keyword evidence="4 22" id="KW-0132">Cell division</keyword>
<evidence type="ECO:0000256" key="19">
    <source>
        <dbReference type="ARBA" id="ARBA00044770"/>
    </source>
</evidence>
<feature type="transmembrane region" description="Helical" evidence="21">
    <location>
        <begin position="59"/>
        <end position="77"/>
    </location>
</feature>
<sequence>MVSRADRGVIAEWWWTVDKYLLFSLLALMFIGVILSLAGSPPVAERIGLDSFHFTERHVAFLIPTIAIMVLTSMLSPRDARRAALIVFILAVVLMFLTLFIGQEVKGARRWINVLGFSLQPSEFMKPAFVILSAWLFTEHERRSDIPGNIFAILLLTIVVALLVAQPDLGQTMLVVIAWSSLFFMAGLSWYWIAALAGLGAGGVVAAYTVFPHFAGRINRFLDPATGDTFQVDTALQSILGGGLFGRGPGEGIAKKILPDSHTDFIFAVAAEEYGVLFCIGLMLIFAFIVVRGLSHSMKNEDPFIRLGAAGLLVMFGVQSVINMSVNLNLMPAKGMTLPFISYGGSSMLALAFQMGLVLALTRRRFEPIRLTAGFGRYHGGEAKVGTA</sequence>
<dbReference type="RefSeq" id="WP_266284001.1">
    <property type="nucleotide sequence ID" value="NZ_JAPKNF010000004.1"/>
</dbReference>
<evidence type="ECO:0000256" key="17">
    <source>
        <dbReference type="ARBA" id="ARBA00041185"/>
    </source>
</evidence>
<evidence type="ECO:0000256" key="20">
    <source>
        <dbReference type="ARBA" id="ARBA00049902"/>
    </source>
</evidence>
<comment type="subcellular location">
    <subcellularLocation>
        <location evidence="1">Cell membrane</location>
        <topology evidence="1">Multi-pass membrane protein</topology>
    </subcellularLocation>
</comment>
<dbReference type="EMBL" id="JAUSWJ010000001">
    <property type="protein sequence ID" value="MDQ0518465.1"/>
    <property type="molecule type" value="Genomic_DNA"/>
</dbReference>
<keyword evidence="11 21" id="KW-0472">Membrane</keyword>
<evidence type="ECO:0000256" key="14">
    <source>
        <dbReference type="ARBA" id="ARBA00032370"/>
    </source>
</evidence>
<reference evidence="22 23" key="1">
    <citation type="submission" date="2023-07" db="EMBL/GenBank/DDBJ databases">
        <title>Genomic Encyclopedia of Type Strains, Phase IV (KMG-IV): sequencing the most valuable type-strain genomes for metagenomic binning, comparative biology and taxonomic classification.</title>
        <authorList>
            <person name="Goeker M."/>
        </authorList>
    </citation>
    <scope>NUCLEOTIDE SEQUENCE [LARGE SCALE GENOMIC DNA]</scope>
    <source>
        <strain evidence="22 23">B1-1</strain>
    </source>
</reference>
<keyword evidence="10 21" id="KW-1133">Transmembrane helix</keyword>
<protein>
    <recommendedName>
        <fullName evidence="17">Probable peptidoglycan glycosyltransferase FtsW</fullName>
        <ecNumber evidence="19">2.4.99.28</ecNumber>
    </recommendedName>
    <alternativeName>
        <fullName evidence="18">Cell division protein FtsW</fullName>
    </alternativeName>
    <alternativeName>
        <fullName evidence="15">Cell wall polymerase</fullName>
    </alternativeName>
    <alternativeName>
        <fullName evidence="14">Peptidoglycan polymerase</fullName>
    </alternativeName>
</protein>
<evidence type="ECO:0000256" key="15">
    <source>
        <dbReference type="ARBA" id="ARBA00033270"/>
    </source>
</evidence>
<evidence type="ECO:0000256" key="16">
    <source>
        <dbReference type="ARBA" id="ARBA00038053"/>
    </source>
</evidence>
<feature type="transmembrane region" description="Helical" evidence="21">
    <location>
        <begin position="172"/>
        <end position="193"/>
    </location>
</feature>
<evidence type="ECO:0000256" key="3">
    <source>
        <dbReference type="ARBA" id="ARBA00022475"/>
    </source>
</evidence>
<proteinExistence type="inferred from homology"/>
<evidence type="ECO:0000313" key="23">
    <source>
        <dbReference type="Proteomes" id="UP001223743"/>
    </source>
</evidence>
<keyword evidence="8" id="KW-0133">Cell shape</keyword>
<dbReference type="Pfam" id="PF01098">
    <property type="entry name" value="FTSW_RODA_SPOVE"/>
    <property type="match status" value="1"/>
</dbReference>
<feature type="transmembrane region" description="Helical" evidence="21">
    <location>
        <begin position="148"/>
        <end position="165"/>
    </location>
</feature>
<dbReference type="PANTHER" id="PTHR30474">
    <property type="entry name" value="CELL CYCLE PROTEIN"/>
    <property type="match status" value="1"/>
</dbReference>
<dbReference type="InterPro" id="IPR013437">
    <property type="entry name" value="FtsW"/>
</dbReference>
<feature type="transmembrane region" description="Helical" evidence="21">
    <location>
        <begin position="274"/>
        <end position="295"/>
    </location>
</feature>
<keyword evidence="7 21" id="KW-0812">Transmembrane</keyword>
<feature type="transmembrane region" description="Helical" evidence="21">
    <location>
        <begin position="307"/>
        <end position="328"/>
    </location>
</feature>
<name>A0ABU0MBX0_9HYPH</name>
<dbReference type="InterPro" id="IPR001182">
    <property type="entry name" value="FtsW/RodA"/>
</dbReference>
<comment type="similarity">
    <text evidence="16">Belongs to the SEDS family. FtsW subfamily.</text>
</comment>
<evidence type="ECO:0000256" key="2">
    <source>
        <dbReference type="ARBA" id="ARBA00004752"/>
    </source>
</evidence>
<evidence type="ECO:0000256" key="5">
    <source>
        <dbReference type="ARBA" id="ARBA00022676"/>
    </source>
</evidence>
<dbReference type="EC" id="2.4.99.28" evidence="19"/>
<dbReference type="Proteomes" id="UP001223743">
    <property type="component" value="Unassembled WGS sequence"/>
</dbReference>
<evidence type="ECO:0000313" key="22">
    <source>
        <dbReference type="EMBL" id="MDQ0518465.1"/>
    </source>
</evidence>
<evidence type="ECO:0000256" key="7">
    <source>
        <dbReference type="ARBA" id="ARBA00022692"/>
    </source>
</evidence>
<evidence type="ECO:0000256" key="6">
    <source>
        <dbReference type="ARBA" id="ARBA00022679"/>
    </source>
</evidence>
<organism evidence="22 23">
    <name type="scientific">Kaistia geumhonensis</name>
    <dbReference type="NCBI Taxonomy" id="410839"/>
    <lineage>
        <taxon>Bacteria</taxon>
        <taxon>Pseudomonadati</taxon>
        <taxon>Pseudomonadota</taxon>
        <taxon>Alphaproteobacteria</taxon>
        <taxon>Hyphomicrobiales</taxon>
        <taxon>Kaistiaceae</taxon>
        <taxon>Kaistia</taxon>
    </lineage>
</organism>
<feature type="transmembrane region" description="Helical" evidence="21">
    <location>
        <begin position="20"/>
        <end position="38"/>
    </location>
</feature>
<comment type="catalytic activity">
    <reaction evidence="20">
        <text>[GlcNAc-(1-&gt;4)-Mur2Ac(oyl-L-Ala-gamma-D-Glu-L-Lys-D-Ala-D-Ala)](n)-di-trans,octa-cis-undecaprenyl diphosphate + beta-D-GlcNAc-(1-&gt;4)-Mur2Ac(oyl-L-Ala-gamma-D-Glu-L-Lys-D-Ala-D-Ala)-di-trans,octa-cis-undecaprenyl diphosphate = [GlcNAc-(1-&gt;4)-Mur2Ac(oyl-L-Ala-gamma-D-Glu-L-Lys-D-Ala-D-Ala)](n+1)-di-trans,octa-cis-undecaprenyl diphosphate + di-trans,octa-cis-undecaprenyl diphosphate + H(+)</text>
        <dbReference type="Rhea" id="RHEA:23708"/>
        <dbReference type="Rhea" id="RHEA-COMP:9602"/>
        <dbReference type="Rhea" id="RHEA-COMP:9603"/>
        <dbReference type="ChEBI" id="CHEBI:15378"/>
        <dbReference type="ChEBI" id="CHEBI:58405"/>
        <dbReference type="ChEBI" id="CHEBI:60033"/>
        <dbReference type="ChEBI" id="CHEBI:78435"/>
        <dbReference type="EC" id="2.4.99.28"/>
    </reaction>
</comment>
<feature type="transmembrane region" description="Helical" evidence="21">
    <location>
        <begin position="340"/>
        <end position="361"/>
    </location>
</feature>
<evidence type="ECO:0000256" key="4">
    <source>
        <dbReference type="ARBA" id="ARBA00022618"/>
    </source>
</evidence>
<comment type="caution">
    <text evidence="22">The sequence shown here is derived from an EMBL/GenBank/DDBJ whole genome shotgun (WGS) entry which is preliminary data.</text>
</comment>
<evidence type="ECO:0000256" key="18">
    <source>
        <dbReference type="ARBA" id="ARBA00041418"/>
    </source>
</evidence>
<keyword evidence="3" id="KW-1003">Cell membrane</keyword>
<keyword evidence="12" id="KW-0131">Cell cycle</keyword>
<keyword evidence="6" id="KW-0808">Transferase</keyword>
<dbReference type="NCBIfam" id="TIGR02614">
    <property type="entry name" value="ftsW"/>
    <property type="match status" value="1"/>
</dbReference>
<evidence type="ECO:0000256" key="21">
    <source>
        <dbReference type="SAM" id="Phobius"/>
    </source>
</evidence>
<evidence type="ECO:0000256" key="8">
    <source>
        <dbReference type="ARBA" id="ARBA00022960"/>
    </source>
</evidence>
<evidence type="ECO:0000256" key="12">
    <source>
        <dbReference type="ARBA" id="ARBA00023306"/>
    </source>
</evidence>
<keyword evidence="23" id="KW-1185">Reference proteome</keyword>
<keyword evidence="13" id="KW-0961">Cell wall biogenesis/degradation</keyword>
<keyword evidence="5" id="KW-0328">Glycosyltransferase</keyword>
<evidence type="ECO:0000256" key="11">
    <source>
        <dbReference type="ARBA" id="ARBA00023136"/>
    </source>
</evidence>
<evidence type="ECO:0000256" key="1">
    <source>
        <dbReference type="ARBA" id="ARBA00004651"/>
    </source>
</evidence>
<keyword evidence="9" id="KW-0573">Peptidoglycan synthesis</keyword>